<keyword evidence="2" id="KW-1185">Reference proteome</keyword>
<dbReference type="RefSeq" id="WP_130479413.1">
    <property type="nucleotide sequence ID" value="NZ_SFCC01000021.1"/>
</dbReference>
<proteinExistence type="predicted"/>
<organism evidence="1 2">
    <name type="scientific">Amycolatopsis suaedae</name>
    <dbReference type="NCBI Taxonomy" id="2510978"/>
    <lineage>
        <taxon>Bacteria</taxon>
        <taxon>Bacillati</taxon>
        <taxon>Actinomycetota</taxon>
        <taxon>Actinomycetes</taxon>
        <taxon>Pseudonocardiales</taxon>
        <taxon>Pseudonocardiaceae</taxon>
        <taxon>Amycolatopsis</taxon>
    </lineage>
</organism>
<accession>A0A4Q7IZI7</accession>
<evidence type="ECO:0000313" key="2">
    <source>
        <dbReference type="Proteomes" id="UP000292003"/>
    </source>
</evidence>
<dbReference type="Proteomes" id="UP000292003">
    <property type="component" value="Unassembled WGS sequence"/>
</dbReference>
<protein>
    <submittedName>
        <fullName evidence="1">Uncharacterized protein</fullName>
    </submittedName>
</protein>
<sequence length="131" mass="14449">MNGRNYHYDPIGIGSLLLPCERQGLQVRGHSEPPSAETVAYRLLEAAGFVGHQSDYGSPGALRLERVWARDSADFFGVASGNCTGYSIRGDRLVDRRDGGWQDIVAIAEWLAAQPRPDRYPLWQTTDSPAC</sequence>
<comment type="caution">
    <text evidence="1">The sequence shown here is derived from an EMBL/GenBank/DDBJ whole genome shotgun (WGS) entry which is preliminary data.</text>
</comment>
<gene>
    <name evidence="1" type="ORF">EWH70_32565</name>
</gene>
<dbReference type="EMBL" id="SFCC01000021">
    <property type="protein sequence ID" value="RZQ59848.1"/>
    <property type="molecule type" value="Genomic_DNA"/>
</dbReference>
<name>A0A4Q7IZI7_9PSEU</name>
<dbReference type="AlphaFoldDB" id="A0A4Q7IZI7"/>
<reference evidence="1 2" key="1">
    <citation type="submission" date="2019-02" db="EMBL/GenBank/DDBJ databases">
        <title>Draft genome sequence of Amycolatopsis sp. 8-3EHSu isolated from roots of Suaeda maritima.</title>
        <authorList>
            <person name="Duangmal K."/>
            <person name="Chantavorakit T."/>
        </authorList>
    </citation>
    <scope>NUCLEOTIDE SEQUENCE [LARGE SCALE GENOMIC DNA]</scope>
    <source>
        <strain evidence="1 2">8-3EHSu</strain>
    </source>
</reference>
<evidence type="ECO:0000313" key="1">
    <source>
        <dbReference type="EMBL" id="RZQ59848.1"/>
    </source>
</evidence>